<dbReference type="RefSeq" id="WP_066163707.1">
    <property type="nucleotide sequence ID" value="NZ_CP136137.1"/>
</dbReference>
<evidence type="ECO:0000313" key="2">
    <source>
        <dbReference type="EMBL" id="WYY09216.1"/>
    </source>
</evidence>
<evidence type="ECO:0000256" key="1">
    <source>
        <dbReference type="SAM" id="MobiDB-lite"/>
    </source>
</evidence>
<protein>
    <submittedName>
        <fullName evidence="2">Uncharacterized protein</fullName>
    </submittedName>
</protein>
<organism evidence="2 3">
    <name type="scientific">Gordonia hydrophobica</name>
    <dbReference type="NCBI Taxonomy" id="40516"/>
    <lineage>
        <taxon>Bacteria</taxon>
        <taxon>Bacillati</taxon>
        <taxon>Actinomycetota</taxon>
        <taxon>Actinomycetes</taxon>
        <taxon>Mycobacteriales</taxon>
        <taxon>Gordoniaceae</taxon>
        <taxon>Gordonia</taxon>
    </lineage>
</organism>
<gene>
    <name evidence="2" type="ORF">RVF87_09235</name>
</gene>
<name>A0ABZ2U740_9ACTN</name>
<feature type="compositionally biased region" description="Pro residues" evidence="1">
    <location>
        <begin position="365"/>
        <end position="376"/>
    </location>
</feature>
<sequence>MTSPFSSQPSWLRDFDLPDDPSGAIIALDFGDTGLWAGRVVAGVTVRSTTESRIRPEVLDARIAAYLRDTGSVEAASPDAFGELVAVVARGRRALVDHDSSLTMGFELLRLVRLSLDEVIEATVPEANRAHGMVVELAGPEPVDAILLGPGHDAWPGLWEALTERGFSVLLPGDPFPATFGGDDRPTDLLAPVAAPPEIRAWEGTGDNPALVDPADYGLDRFGNPLDVGHDVPIGDAPAEPAEPPTPQGLRGRVVALGIVIMLGIGGGGVALAMNAHESSGPERDAATTSTSTPSPTSSGPEPEHVDGMVNPADLEAARAPMSSYSTPPPPPPPPPSTTTERPTEAKPGPQPPAPTRAKRRTIPNPIPGLPPIVIG</sequence>
<proteinExistence type="predicted"/>
<reference evidence="2 3" key="1">
    <citation type="journal article" date="2023" name="Virus Evol.">
        <title>Computational host range prediction-The good, the bad, and the ugly.</title>
        <authorList>
            <person name="Howell A.A."/>
            <person name="Versoza C.J."/>
            <person name="Pfeifer S.P."/>
        </authorList>
    </citation>
    <scope>NUCLEOTIDE SEQUENCE [LARGE SCALE GENOMIC DNA]</scope>
    <source>
        <strain evidence="2 3">1610/1b</strain>
    </source>
</reference>
<dbReference type="Proteomes" id="UP001479933">
    <property type="component" value="Chromosome"/>
</dbReference>
<evidence type="ECO:0000313" key="3">
    <source>
        <dbReference type="Proteomes" id="UP001479933"/>
    </source>
</evidence>
<accession>A0ABZ2U740</accession>
<keyword evidence="3" id="KW-1185">Reference proteome</keyword>
<feature type="region of interest" description="Disordered" evidence="1">
    <location>
        <begin position="229"/>
        <end position="248"/>
    </location>
</feature>
<feature type="compositionally biased region" description="Pro residues" evidence="1">
    <location>
        <begin position="327"/>
        <end position="337"/>
    </location>
</feature>
<feature type="region of interest" description="Disordered" evidence="1">
    <location>
        <begin position="278"/>
        <end position="376"/>
    </location>
</feature>
<dbReference type="EMBL" id="CP136137">
    <property type="protein sequence ID" value="WYY09216.1"/>
    <property type="molecule type" value="Genomic_DNA"/>
</dbReference>
<feature type="compositionally biased region" description="Low complexity" evidence="1">
    <location>
        <begin position="288"/>
        <end position="299"/>
    </location>
</feature>